<protein>
    <submittedName>
        <fullName evidence="2">Uncharacterized protein</fullName>
    </submittedName>
</protein>
<feature type="transmembrane region" description="Helical" evidence="1">
    <location>
        <begin position="56"/>
        <end position="75"/>
    </location>
</feature>
<evidence type="ECO:0000313" key="3">
    <source>
        <dbReference type="Proteomes" id="UP000298324"/>
    </source>
</evidence>
<feature type="transmembrane region" description="Helical" evidence="1">
    <location>
        <begin position="120"/>
        <end position="143"/>
    </location>
</feature>
<feature type="transmembrane region" description="Helical" evidence="1">
    <location>
        <begin position="82"/>
        <end position="108"/>
    </location>
</feature>
<evidence type="ECO:0000256" key="1">
    <source>
        <dbReference type="SAM" id="Phobius"/>
    </source>
</evidence>
<organism evidence="2 3">
    <name type="scientific">Pelotomaculum schinkii</name>
    <dbReference type="NCBI Taxonomy" id="78350"/>
    <lineage>
        <taxon>Bacteria</taxon>
        <taxon>Bacillati</taxon>
        <taxon>Bacillota</taxon>
        <taxon>Clostridia</taxon>
        <taxon>Eubacteriales</taxon>
        <taxon>Desulfotomaculaceae</taxon>
        <taxon>Pelotomaculum</taxon>
    </lineage>
</organism>
<name>A0A4Y7RIP7_9FIRM</name>
<reference evidence="2 3" key="1">
    <citation type="journal article" date="2018" name="Environ. Microbiol.">
        <title>Novel energy conservation strategies and behaviour of Pelotomaculum schinkii driving syntrophic propionate catabolism.</title>
        <authorList>
            <person name="Hidalgo-Ahumada C.A.P."/>
            <person name="Nobu M.K."/>
            <person name="Narihiro T."/>
            <person name="Tamaki H."/>
            <person name="Liu W.T."/>
            <person name="Kamagata Y."/>
            <person name="Stams A.J.M."/>
            <person name="Imachi H."/>
            <person name="Sousa D.Z."/>
        </authorList>
    </citation>
    <scope>NUCLEOTIDE SEQUENCE [LARGE SCALE GENOMIC DNA]</scope>
    <source>
        <strain evidence="2 3">HH</strain>
    </source>
</reference>
<keyword evidence="1" id="KW-1133">Transmembrane helix</keyword>
<dbReference type="Proteomes" id="UP000298324">
    <property type="component" value="Unassembled WGS sequence"/>
</dbReference>
<comment type="caution">
    <text evidence="2">The sequence shown here is derived from an EMBL/GenBank/DDBJ whole genome shotgun (WGS) entry which is preliminary data.</text>
</comment>
<evidence type="ECO:0000313" key="2">
    <source>
        <dbReference type="EMBL" id="TEB08599.1"/>
    </source>
</evidence>
<proteinExistence type="predicted"/>
<keyword evidence="1" id="KW-0472">Membrane</keyword>
<gene>
    <name evidence="2" type="ORF">Psch_02165</name>
</gene>
<keyword evidence="1" id="KW-0812">Transmembrane</keyword>
<dbReference type="RefSeq" id="WP_134217405.1">
    <property type="nucleotide sequence ID" value="NZ_QFGA01000001.1"/>
</dbReference>
<dbReference type="EMBL" id="QFGA01000001">
    <property type="protein sequence ID" value="TEB08599.1"/>
    <property type="molecule type" value="Genomic_DNA"/>
</dbReference>
<keyword evidence="3" id="KW-1185">Reference proteome</keyword>
<dbReference type="AlphaFoldDB" id="A0A4Y7RIP7"/>
<sequence>MFNFVLFLMQGIPESIGLAALSLALTGIPLRWGRVLAIGIVMTLIIYLIRLLPVTFGLHTVAAILLYISFIIKITNVPATRVFIAVFTSFAILIALEVAIFEAFLFFSNMEPEEVISNKLLWLGLGMPQAFILIFLAIVAARLKRPAGAVFKQ</sequence>
<feature type="transmembrane region" description="Helical" evidence="1">
    <location>
        <begin position="32"/>
        <end position="50"/>
    </location>
</feature>
<accession>A0A4Y7RIP7</accession>
<feature type="transmembrane region" description="Helical" evidence="1">
    <location>
        <begin position="6"/>
        <end position="25"/>
    </location>
</feature>